<evidence type="ECO:0000259" key="10">
    <source>
        <dbReference type="PROSITE" id="PS50011"/>
    </source>
</evidence>
<evidence type="ECO:0000256" key="4">
    <source>
        <dbReference type="ARBA" id="ARBA00022741"/>
    </source>
</evidence>
<comment type="catalytic activity">
    <reaction evidence="7">
        <text>L-threonyl-[protein] + ATP = O-phospho-L-threonyl-[protein] + ADP + H(+)</text>
        <dbReference type="Rhea" id="RHEA:46608"/>
        <dbReference type="Rhea" id="RHEA-COMP:11060"/>
        <dbReference type="Rhea" id="RHEA-COMP:11605"/>
        <dbReference type="ChEBI" id="CHEBI:15378"/>
        <dbReference type="ChEBI" id="CHEBI:30013"/>
        <dbReference type="ChEBI" id="CHEBI:30616"/>
        <dbReference type="ChEBI" id="CHEBI:61977"/>
        <dbReference type="ChEBI" id="CHEBI:456216"/>
        <dbReference type="EC" id="2.7.11.1"/>
    </reaction>
</comment>
<name>A0AAQ3SBL9_VIGMU</name>
<keyword evidence="3" id="KW-0808">Transferase</keyword>
<dbReference type="InterPro" id="IPR000719">
    <property type="entry name" value="Prot_kinase_dom"/>
</dbReference>
<dbReference type="EMBL" id="CP144700">
    <property type="protein sequence ID" value="WVZ23628.1"/>
    <property type="molecule type" value="Genomic_DNA"/>
</dbReference>
<dbReference type="CDD" id="cd14066">
    <property type="entry name" value="STKc_IRAK"/>
    <property type="match status" value="1"/>
</dbReference>
<evidence type="ECO:0000256" key="1">
    <source>
        <dbReference type="ARBA" id="ARBA00012513"/>
    </source>
</evidence>
<dbReference type="PANTHER" id="PTHR45621">
    <property type="entry name" value="OS01G0588500 PROTEIN-RELATED"/>
    <property type="match status" value="1"/>
</dbReference>
<evidence type="ECO:0000256" key="5">
    <source>
        <dbReference type="ARBA" id="ARBA00022777"/>
    </source>
</evidence>
<dbReference type="Pfam" id="PF00069">
    <property type="entry name" value="Pkinase"/>
    <property type="match status" value="2"/>
</dbReference>
<comment type="catalytic activity">
    <reaction evidence="8">
        <text>L-seryl-[protein] + ATP = O-phospho-L-seryl-[protein] + ADP + H(+)</text>
        <dbReference type="Rhea" id="RHEA:17989"/>
        <dbReference type="Rhea" id="RHEA-COMP:9863"/>
        <dbReference type="Rhea" id="RHEA-COMP:11604"/>
        <dbReference type="ChEBI" id="CHEBI:15378"/>
        <dbReference type="ChEBI" id="CHEBI:29999"/>
        <dbReference type="ChEBI" id="CHEBI:30616"/>
        <dbReference type="ChEBI" id="CHEBI:83421"/>
        <dbReference type="ChEBI" id="CHEBI:456216"/>
        <dbReference type="EC" id="2.7.11.1"/>
    </reaction>
</comment>
<dbReference type="AlphaFoldDB" id="A0AAQ3SBL9"/>
<dbReference type="FunFam" id="1.10.510.10:FF:001023">
    <property type="entry name" value="Os07g0541700 protein"/>
    <property type="match status" value="1"/>
</dbReference>
<proteinExistence type="predicted"/>
<evidence type="ECO:0000256" key="7">
    <source>
        <dbReference type="ARBA" id="ARBA00047899"/>
    </source>
</evidence>
<keyword evidence="12" id="KW-1185">Reference proteome</keyword>
<gene>
    <name evidence="11" type="ORF">V8G54_002172</name>
</gene>
<dbReference type="InterPro" id="IPR017441">
    <property type="entry name" value="Protein_kinase_ATP_BS"/>
</dbReference>
<keyword evidence="2" id="KW-0723">Serine/threonine-protein kinase</keyword>
<dbReference type="Gene3D" id="3.30.200.20">
    <property type="entry name" value="Phosphorylase Kinase, domain 1"/>
    <property type="match status" value="1"/>
</dbReference>
<evidence type="ECO:0000256" key="2">
    <source>
        <dbReference type="ARBA" id="ARBA00022527"/>
    </source>
</evidence>
<evidence type="ECO:0000256" key="9">
    <source>
        <dbReference type="PROSITE-ProRule" id="PRU10141"/>
    </source>
</evidence>
<keyword evidence="5" id="KW-0418">Kinase</keyword>
<reference evidence="11 12" key="1">
    <citation type="journal article" date="2023" name="Life. Sci Alliance">
        <title>Evolutionary insights into 3D genome organization and epigenetic landscape of Vigna mungo.</title>
        <authorList>
            <person name="Junaid A."/>
            <person name="Singh B."/>
            <person name="Bhatia S."/>
        </authorList>
    </citation>
    <scope>NUCLEOTIDE SEQUENCE [LARGE SCALE GENOMIC DNA]</scope>
    <source>
        <strain evidence="11">Urdbean</strain>
    </source>
</reference>
<keyword evidence="4 9" id="KW-0547">Nucleotide-binding</keyword>
<dbReference type="PROSITE" id="PS00107">
    <property type="entry name" value="PROTEIN_KINASE_ATP"/>
    <property type="match status" value="1"/>
</dbReference>
<sequence length="518" mass="57768">MGLSFSSAPSLHSFFFAGASDIHSSNVEFSETTTTTEIGRVSFWDEQLQIKVLAIQDQNQRFLIGIRWESASPVLHHFIPLHSTVLTIRASYQNFCALSKFIPKQEMVSSFFSSHSNFPMTASVPLFSGSPDIHGSNVEFSATTTTTEIGKSQFSVIETIYSDYSPLPFADGQILKRPELKVFSFEELKSATGNFKSDRLIGEGGFGRVYKGWLDENILTPAKPGSGVEVAIKMFSPEGFQGFAQWQSEVNVLGRLSHPNVIRLLGYCWDEDEFLLVYEFMPNRSLDCHLFKRNHGMEPLSWNTRLKIVIGAARGLAFLHANENNLIFRDFKSSNILLDGNYNAKLTDFGFAKLGPSEGQSHVTTEDMGTDGYAAPEYMATDFGLTKLEPSEGQSYVSTRIFGTYGYAAPEYVATGHLYVKSDVYGFGVVLLEILTGMRALDKRRPKGQHKLVEWSKPCLSSEKKLKTIMDGKIEGQYSPKAALQAAQLTLKCLELDPKRRPSMKEVLEGLEAIENIH</sequence>
<evidence type="ECO:0000256" key="6">
    <source>
        <dbReference type="ARBA" id="ARBA00022840"/>
    </source>
</evidence>
<dbReference type="FunFam" id="3.30.200.20:FF:000228">
    <property type="entry name" value="Serine/threonine-protein kinase BIK1"/>
    <property type="match status" value="1"/>
</dbReference>
<dbReference type="EC" id="2.7.11.1" evidence="1"/>
<protein>
    <recommendedName>
        <fullName evidence="1">non-specific serine/threonine protein kinase</fullName>
        <ecNumber evidence="1">2.7.11.1</ecNumber>
    </recommendedName>
</protein>
<evidence type="ECO:0000256" key="3">
    <source>
        <dbReference type="ARBA" id="ARBA00022679"/>
    </source>
</evidence>
<evidence type="ECO:0000313" key="12">
    <source>
        <dbReference type="Proteomes" id="UP001374535"/>
    </source>
</evidence>
<dbReference type="SUPFAM" id="SSF56112">
    <property type="entry name" value="Protein kinase-like (PK-like)"/>
    <property type="match status" value="2"/>
</dbReference>
<accession>A0AAQ3SBL9</accession>
<dbReference type="GO" id="GO:0004674">
    <property type="term" value="F:protein serine/threonine kinase activity"/>
    <property type="evidence" value="ECO:0007669"/>
    <property type="project" value="UniProtKB-KW"/>
</dbReference>
<feature type="binding site" evidence="9">
    <location>
        <position position="233"/>
    </location>
    <ligand>
        <name>ATP</name>
        <dbReference type="ChEBI" id="CHEBI:30616"/>
    </ligand>
</feature>
<dbReference type="Gene3D" id="1.10.510.10">
    <property type="entry name" value="Transferase(Phosphotransferase) domain 1"/>
    <property type="match status" value="2"/>
</dbReference>
<evidence type="ECO:0000256" key="8">
    <source>
        <dbReference type="ARBA" id="ARBA00048679"/>
    </source>
</evidence>
<dbReference type="Proteomes" id="UP001374535">
    <property type="component" value="Chromosome 1"/>
</dbReference>
<evidence type="ECO:0000313" key="11">
    <source>
        <dbReference type="EMBL" id="WVZ23628.1"/>
    </source>
</evidence>
<feature type="domain" description="Protein kinase" evidence="10">
    <location>
        <begin position="195"/>
        <end position="518"/>
    </location>
</feature>
<dbReference type="PROSITE" id="PS50011">
    <property type="entry name" value="PROTEIN_KINASE_DOM"/>
    <property type="match status" value="1"/>
</dbReference>
<dbReference type="GO" id="GO:0005524">
    <property type="term" value="F:ATP binding"/>
    <property type="evidence" value="ECO:0007669"/>
    <property type="project" value="UniProtKB-UniRule"/>
</dbReference>
<dbReference type="InterPro" id="IPR050823">
    <property type="entry name" value="Plant_Ser_Thr_Prot_Kinase"/>
</dbReference>
<dbReference type="InterPro" id="IPR011009">
    <property type="entry name" value="Kinase-like_dom_sf"/>
</dbReference>
<organism evidence="11 12">
    <name type="scientific">Vigna mungo</name>
    <name type="common">Black gram</name>
    <name type="synonym">Phaseolus mungo</name>
    <dbReference type="NCBI Taxonomy" id="3915"/>
    <lineage>
        <taxon>Eukaryota</taxon>
        <taxon>Viridiplantae</taxon>
        <taxon>Streptophyta</taxon>
        <taxon>Embryophyta</taxon>
        <taxon>Tracheophyta</taxon>
        <taxon>Spermatophyta</taxon>
        <taxon>Magnoliopsida</taxon>
        <taxon>eudicotyledons</taxon>
        <taxon>Gunneridae</taxon>
        <taxon>Pentapetalae</taxon>
        <taxon>rosids</taxon>
        <taxon>fabids</taxon>
        <taxon>Fabales</taxon>
        <taxon>Fabaceae</taxon>
        <taxon>Papilionoideae</taxon>
        <taxon>50 kb inversion clade</taxon>
        <taxon>NPAAA clade</taxon>
        <taxon>indigoferoid/millettioid clade</taxon>
        <taxon>Phaseoleae</taxon>
        <taxon>Vigna</taxon>
    </lineage>
</organism>
<keyword evidence="6 9" id="KW-0067">ATP-binding</keyword>